<evidence type="ECO:0000313" key="3">
    <source>
        <dbReference type="Proteomes" id="UP000837857"/>
    </source>
</evidence>
<reference evidence="2" key="1">
    <citation type="submission" date="2022-03" db="EMBL/GenBank/DDBJ databases">
        <authorList>
            <person name="Martin H S."/>
        </authorList>
    </citation>
    <scope>NUCLEOTIDE SEQUENCE</scope>
</reference>
<dbReference type="Proteomes" id="UP000837857">
    <property type="component" value="Chromosome 24"/>
</dbReference>
<gene>
    <name evidence="2" type="ORF">IPOD504_LOCUS9903</name>
</gene>
<keyword evidence="3" id="KW-1185">Reference proteome</keyword>
<organism evidence="2 3">
    <name type="scientific">Iphiclides podalirius</name>
    <name type="common">scarce swallowtail</name>
    <dbReference type="NCBI Taxonomy" id="110791"/>
    <lineage>
        <taxon>Eukaryota</taxon>
        <taxon>Metazoa</taxon>
        <taxon>Ecdysozoa</taxon>
        <taxon>Arthropoda</taxon>
        <taxon>Hexapoda</taxon>
        <taxon>Insecta</taxon>
        <taxon>Pterygota</taxon>
        <taxon>Neoptera</taxon>
        <taxon>Endopterygota</taxon>
        <taxon>Lepidoptera</taxon>
        <taxon>Glossata</taxon>
        <taxon>Ditrysia</taxon>
        <taxon>Papilionoidea</taxon>
        <taxon>Papilionidae</taxon>
        <taxon>Papilioninae</taxon>
        <taxon>Iphiclides</taxon>
    </lineage>
</organism>
<protein>
    <submittedName>
        <fullName evidence="2">Uncharacterized protein</fullName>
    </submittedName>
</protein>
<dbReference type="EMBL" id="OW152836">
    <property type="protein sequence ID" value="CAH2056972.1"/>
    <property type="molecule type" value="Genomic_DNA"/>
</dbReference>
<feature type="chain" id="PRO_5045318099" evidence="1">
    <location>
        <begin position="23"/>
        <end position="189"/>
    </location>
</feature>
<proteinExistence type="predicted"/>
<feature type="non-terminal residue" evidence="2">
    <location>
        <position position="189"/>
    </location>
</feature>
<feature type="signal peptide" evidence="1">
    <location>
        <begin position="1"/>
        <end position="22"/>
    </location>
</feature>
<accession>A0ABN8IKX4</accession>
<name>A0ABN8IKX4_9NEOP</name>
<keyword evidence="1" id="KW-0732">Signal</keyword>
<evidence type="ECO:0000313" key="2">
    <source>
        <dbReference type="EMBL" id="CAH2056972.1"/>
    </source>
</evidence>
<sequence length="189" mass="21248">MATKLIFIAVICVAIGSQLTQARRKREAPLSANSDAITATRNLQWFPGNGRDYKDPRNLYNTPNIMENGVNPDGISIQDLLELGRRQELARRQNRPLPDEYVKQQLPYSLPRNQHVHHHIHYSLMDVLKIMEMLGQGGQPNNPGIYNFADAEGKTTTTEGSNPADEVVFGEENCPTGYTRISDKCVKDK</sequence>
<evidence type="ECO:0000256" key="1">
    <source>
        <dbReference type="SAM" id="SignalP"/>
    </source>
</evidence>